<feature type="domain" description="G" evidence="2">
    <location>
        <begin position="22"/>
        <end position="96"/>
    </location>
</feature>
<dbReference type="Pfam" id="PF01926">
    <property type="entry name" value="MMR_HSR1"/>
    <property type="match status" value="1"/>
</dbReference>
<organism evidence="3 4">
    <name type="scientific">Suillus luteus UH-Slu-Lm8-n1</name>
    <dbReference type="NCBI Taxonomy" id="930992"/>
    <lineage>
        <taxon>Eukaryota</taxon>
        <taxon>Fungi</taxon>
        <taxon>Dikarya</taxon>
        <taxon>Basidiomycota</taxon>
        <taxon>Agaricomycotina</taxon>
        <taxon>Agaricomycetes</taxon>
        <taxon>Agaricomycetidae</taxon>
        <taxon>Boletales</taxon>
        <taxon>Suillineae</taxon>
        <taxon>Suillaceae</taxon>
        <taxon>Suillus</taxon>
    </lineage>
</organism>
<dbReference type="HOGENOM" id="CLU_023805_2_1_1"/>
<reference evidence="4" key="2">
    <citation type="submission" date="2015-01" db="EMBL/GenBank/DDBJ databases">
        <title>Evolutionary Origins and Diversification of the Mycorrhizal Mutualists.</title>
        <authorList>
            <consortium name="DOE Joint Genome Institute"/>
            <consortium name="Mycorrhizal Genomics Consortium"/>
            <person name="Kohler A."/>
            <person name="Kuo A."/>
            <person name="Nagy L.G."/>
            <person name="Floudas D."/>
            <person name="Copeland A."/>
            <person name="Barry K.W."/>
            <person name="Cichocki N."/>
            <person name="Veneault-Fourrey C."/>
            <person name="LaButti K."/>
            <person name="Lindquist E.A."/>
            <person name="Lipzen A."/>
            <person name="Lundell T."/>
            <person name="Morin E."/>
            <person name="Murat C."/>
            <person name="Riley R."/>
            <person name="Ohm R."/>
            <person name="Sun H."/>
            <person name="Tunlid A."/>
            <person name="Henrissat B."/>
            <person name="Grigoriev I.V."/>
            <person name="Hibbett D.S."/>
            <person name="Martin F."/>
        </authorList>
    </citation>
    <scope>NUCLEOTIDE SEQUENCE [LARGE SCALE GENOMIC DNA]</scope>
    <source>
        <strain evidence="4">UH-Slu-Lm8-n1</strain>
    </source>
</reference>
<dbReference type="EMBL" id="KN835788">
    <property type="protein sequence ID" value="KIK34233.1"/>
    <property type="molecule type" value="Genomic_DNA"/>
</dbReference>
<keyword evidence="1" id="KW-1133">Transmembrane helix</keyword>
<evidence type="ECO:0000256" key="1">
    <source>
        <dbReference type="SAM" id="Phobius"/>
    </source>
</evidence>
<dbReference type="InParanoid" id="A0A0D0AQE2"/>
<evidence type="ECO:0000313" key="4">
    <source>
        <dbReference type="Proteomes" id="UP000054485"/>
    </source>
</evidence>
<dbReference type="PRINTS" id="PR00449">
    <property type="entry name" value="RASTRNSFRMNG"/>
</dbReference>
<dbReference type="AlphaFoldDB" id="A0A0D0AQE2"/>
<keyword evidence="1" id="KW-0812">Transmembrane</keyword>
<name>A0A0D0AQE2_9AGAM</name>
<reference evidence="3 4" key="1">
    <citation type="submission" date="2014-04" db="EMBL/GenBank/DDBJ databases">
        <authorList>
            <consortium name="DOE Joint Genome Institute"/>
            <person name="Kuo A."/>
            <person name="Ruytinx J."/>
            <person name="Rineau F."/>
            <person name="Colpaert J."/>
            <person name="Kohler A."/>
            <person name="Nagy L.G."/>
            <person name="Floudas D."/>
            <person name="Copeland A."/>
            <person name="Barry K.W."/>
            <person name="Cichocki N."/>
            <person name="Veneault-Fourrey C."/>
            <person name="LaButti K."/>
            <person name="Lindquist E.A."/>
            <person name="Lipzen A."/>
            <person name="Lundell T."/>
            <person name="Morin E."/>
            <person name="Murat C."/>
            <person name="Sun H."/>
            <person name="Tunlid A."/>
            <person name="Henrissat B."/>
            <person name="Grigoriev I.V."/>
            <person name="Hibbett D.S."/>
            <person name="Martin F."/>
            <person name="Nordberg H.P."/>
            <person name="Cantor M.N."/>
            <person name="Hua S.X."/>
        </authorList>
    </citation>
    <scope>NUCLEOTIDE SEQUENCE [LARGE SCALE GENOMIC DNA]</scope>
    <source>
        <strain evidence="3 4">UH-Slu-Lm8-n1</strain>
    </source>
</reference>
<dbReference type="SUPFAM" id="SSF52540">
    <property type="entry name" value="P-loop containing nucleoside triphosphate hydrolases"/>
    <property type="match status" value="1"/>
</dbReference>
<keyword evidence="1" id="KW-0472">Membrane</keyword>
<sequence length="490" mass="55002">MSSVSQDDRKVLFSRFTPPRFRILVIGKTGVGKSSLINHIFGVEKTIASHDKPGDASIDHEFISPQNDKFVLHDSKGFEPGEENNLEIVRDFIDRRRNMSAPEHQLHAIWLCFEIPRAGGRLLETGTEEFLRLKSSGTLGNVPVIVVLTKYDMLIDRIERNLDETSLNGMSDEAVKEFAKNKAETELQDICIGPLKKFAGRDIPHAEISTEEDYQKTLTRLIQITESCVGHHSTPEAAVMTSIAQRVHPGLKIKASIEVGKRRYWKALASSTTFKNCKTWDCLYVLHTDIVNVWNFYDPHRYLHSQEFREMIVKMVDKLEVEPTANPTKTITIGLSMVGTIAGIVSALAGPAAPIVVPIAAGAVLAVWVHDVYQISHAVLQRFMSYIAHLTLVLQTLYLLSESQELTRRAIKLAVTSYLASPMSGEVHARIQEYDTQLTVLERADRDTLDKIVEVIQFYSINAEDISRLRAEIPPVGSSSLDEPWENEKS</sequence>
<dbReference type="InterPro" id="IPR006073">
    <property type="entry name" value="GTP-bd"/>
</dbReference>
<keyword evidence="4" id="KW-1185">Reference proteome</keyword>
<protein>
    <submittedName>
        <fullName evidence="3">Unplaced genomic scaffold CY34scaffold_657, whole genome shotgun sequence</fullName>
    </submittedName>
</protein>
<accession>A0A0D0AQE2</accession>
<dbReference type="OrthoDB" id="391988at2759"/>
<evidence type="ECO:0000313" key="3">
    <source>
        <dbReference type="EMBL" id="KIK34233.1"/>
    </source>
</evidence>
<dbReference type="Proteomes" id="UP000054485">
    <property type="component" value="Unassembled WGS sequence"/>
</dbReference>
<gene>
    <name evidence="3" type="ORF">CY34DRAFT_98380</name>
</gene>
<feature type="transmembrane region" description="Helical" evidence="1">
    <location>
        <begin position="383"/>
        <end position="400"/>
    </location>
</feature>
<proteinExistence type="predicted"/>
<evidence type="ECO:0000259" key="2">
    <source>
        <dbReference type="Pfam" id="PF01926"/>
    </source>
</evidence>
<dbReference type="InterPro" id="IPR027417">
    <property type="entry name" value="P-loop_NTPase"/>
</dbReference>
<dbReference type="GO" id="GO:0005525">
    <property type="term" value="F:GTP binding"/>
    <property type="evidence" value="ECO:0007669"/>
    <property type="project" value="InterPro"/>
</dbReference>
<dbReference type="Gene3D" id="3.40.50.300">
    <property type="entry name" value="P-loop containing nucleotide triphosphate hydrolases"/>
    <property type="match status" value="1"/>
</dbReference>